<dbReference type="SUPFAM" id="SSF48350">
    <property type="entry name" value="GTPase activation domain, GAP"/>
    <property type="match status" value="1"/>
</dbReference>
<dbReference type="PANTHER" id="PTHR23176">
    <property type="entry name" value="RHO/RAC/CDC GTPASE-ACTIVATING PROTEIN"/>
    <property type="match status" value="1"/>
</dbReference>
<feature type="compositionally biased region" description="Polar residues" evidence="6">
    <location>
        <begin position="371"/>
        <end position="391"/>
    </location>
</feature>
<organism evidence="9 10">
    <name type="scientific">Pleurostoma richardsiae</name>
    <dbReference type="NCBI Taxonomy" id="41990"/>
    <lineage>
        <taxon>Eukaryota</taxon>
        <taxon>Fungi</taxon>
        <taxon>Dikarya</taxon>
        <taxon>Ascomycota</taxon>
        <taxon>Pezizomycotina</taxon>
        <taxon>Sordariomycetes</taxon>
        <taxon>Sordariomycetidae</taxon>
        <taxon>Calosphaeriales</taxon>
        <taxon>Pleurostomataceae</taxon>
        <taxon>Pleurostoma</taxon>
    </lineage>
</organism>
<keyword evidence="1" id="KW-0343">GTPase activation</keyword>
<dbReference type="InterPro" id="IPR001781">
    <property type="entry name" value="Znf_LIM"/>
</dbReference>
<dbReference type="Proteomes" id="UP001174694">
    <property type="component" value="Unassembled WGS sequence"/>
</dbReference>
<feature type="compositionally biased region" description="Basic and acidic residues" evidence="6">
    <location>
        <begin position="310"/>
        <end position="330"/>
    </location>
</feature>
<dbReference type="InterPro" id="IPR000198">
    <property type="entry name" value="RhoGAP_dom"/>
</dbReference>
<sequence>MDDYLDSPMDSEDVFPCKGCGEILEEGKAFELAGNRWHLNCFRCNTCGTLLDSDANLLLLGDGSLICNNCTYSCSACGNKIEDLAILTGDQAFCATCFRCRNCKRKIENLRYARTSQGIFCMSCHESLMARRRKKSKAAAQAKAREKDNSPMLVEKSLPALPPNAIPPNAFSNDRVSPESDTPTELSPRPRPAYPRADSDSRSSSRPARSPERPSEKEGGLGLPASNYRNNRNSAMFAAPPDNNGVDMDTFFIPVALDPSPAPITSPRSTSETIPDPSRKQEKDYFNIPKAAATGDRKSDSQASTPHIAFQEKGRKTSSEHEKSTTEKVTRRLSKSSRSEKNIPPKASPAAADERGQKEFKLQDAPKSKKLVSSRSPSQASNNVENGTPKGSNGLPRKETTSNGAETEKIASPRASQDTRFKESEGARRSVESASDAGKTDVTPKTIARKQLPPTAASRNVNGKPATGPAGTKAAGSEDLVPPPRPGMEHKLSDTYMQPRAPPQPPSHAAGKESVSTNSDVTSPKVSPKLPRWSATGDFSMDEDMARILGTDEGSSSILRRVSNAVRHGRTASTESSNHPTRMGHARSVSETTRGTGSPRWPKTPTAANGHAHDISSPISVSGAAHDDPAFLKRQLRNSEQRVAELERQFHSEKDLKDLNERLVEKRKTVSVLDTQTEIMIRQLEVLAGYVERAKDTKRPIDPRDLEESAIKEFVQKLDKVKQSMTAAIEQLHAERDELVEEKDKAIADRDRALLEFEQLSSKNAQLADMNNDLTHQIQERFKSQIGTDIKSPNGLHIYQGHKGVSSASINLDSSSIQTGATLISTDVDEPVLEAGPTVVNIRKGQVKKFNWKKGSKTMAQNLSKGVNRAVVAFQQQQQAERERMHGAGLNGDNIGLPYNMTVTQAEAPVIVSHIPPPNAGQNRMPPEGQQASFRFFGKKGTMPKSASTANISTPTIAEAPATLFGSDLVERADYERRQIPSVVTRCIEEVELRGMDVEGIYRKTGGNSQVKMIQEGFDKSEDFDISDPSIDITAVTSVLKQYFRKLPTPLLTFDVYDRILESNSVTDDTERCAHLRATVNMLPQKHRDCLEFLMFHLARVASRESENLMSPKNLAVVFAPTIMRDHSLEREMSDMHSKNIAVQFVIEHSNEIFSEA</sequence>
<dbReference type="AlphaFoldDB" id="A0AA38RHR6"/>
<dbReference type="PROSITE" id="PS50023">
    <property type="entry name" value="LIM_DOMAIN_2"/>
    <property type="match status" value="1"/>
</dbReference>
<feature type="compositionally biased region" description="Basic and acidic residues" evidence="6">
    <location>
        <begin position="396"/>
        <end position="431"/>
    </location>
</feature>
<dbReference type="InterPro" id="IPR008936">
    <property type="entry name" value="Rho_GTPase_activation_prot"/>
</dbReference>
<dbReference type="GO" id="GO:0007165">
    <property type="term" value="P:signal transduction"/>
    <property type="evidence" value="ECO:0007669"/>
    <property type="project" value="InterPro"/>
</dbReference>
<feature type="domain" description="LIM zinc-binding" evidence="7">
    <location>
        <begin position="15"/>
        <end position="77"/>
    </location>
</feature>
<dbReference type="PROSITE" id="PS50238">
    <property type="entry name" value="RHOGAP"/>
    <property type="match status" value="1"/>
</dbReference>
<dbReference type="GO" id="GO:0046872">
    <property type="term" value="F:metal ion binding"/>
    <property type="evidence" value="ECO:0007669"/>
    <property type="project" value="UniProtKB-KW"/>
</dbReference>
<feature type="region of interest" description="Disordered" evidence="6">
    <location>
        <begin position="259"/>
        <end position="537"/>
    </location>
</feature>
<feature type="compositionally biased region" description="Basic and acidic residues" evidence="6">
    <location>
        <begin position="352"/>
        <end position="367"/>
    </location>
</feature>
<evidence type="ECO:0000313" key="9">
    <source>
        <dbReference type="EMBL" id="KAJ9148857.1"/>
    </source>
</evidence>
<dbReference type="EMBL" id="JANBVO010000011">
    <property type="protein sequence ID" value="KAJ9148857.1"/>
    <property type="molecule type" value="Genomic_DNA"/>
</dbReference>
<dbReference type="SMART" id="SM00132">
    <property type="entry name" value="LIM"/>
    <property type="match status" value="2"/>
</dbReference>
<dbReference type="CDD" id="cd09395">
    <property type="entry name" value="LIM2_Rga"/>
    <property type="match status" value="1"/>
</dbReference>
<reference evidence="9" key="1">
    <citation type="submission" date="2022-07" db="EMBL/GenBank/DDBJ databases">
        <title>Fungi with potential for degradation of polypropylene.</title>
        <authorList>
            <person name="Gostincar C."/>
        </authorList>
    </citation>
    <scope>NUCLEOTIDE SEQUENCE</scope>
    <source>
        <strain evidence="9">EXF-13308</strain>
    </source>
</reference>
<feature type="region of interest" description="Disordered" evidence="6">
    <location>
        <begin position="567"/>
        <end position="624"/>
    </location>
</feature>
<dbReference type="SMART" id="SM00324">
    <property type="entry name" value="RhoGAP"/>
    <property type="match status" value="1"/>
</dbReference>
<dbReference type="FunFam" id="2.10.110.10:FF:000044">
    <property type="entry name" value="Rho GTPase activator Rga"/>
    <property type="match status" value="1"/>
</dbReference>
<evidence type="ECO:0000313" key="10">
    <source>
        <dbReference type="Proteomes" id="UP001174694"/>
    </source>
</evidence>
<dbReference type="PANTHER" id="PTHR23176:SF128">
    <property type="entry name" value="RHO GTPASE-ACTIVATING PROTEIN RGD1"/>
    <property type="match status" value="1"/>
</dbReference>
<gene>
    <name evidence="9" type="ORF">NKR23_g4480</name>
</gene>
<evidence type="ECO:0000256" key="5">
    <source>
        <dbReference type="SAM" id="Coils"/>
    </source>
</evidence>
<dbReference type="Gene3D" id="1.10.555.10">
    <property type="entry name" value="Rho GTPase activation protein"/>
    <property type="match status" value="1"/>
</dbReference>
<evidence type="ECO:0000256" key="1">
    <source>
        <dbReference type="ARBA" id="ARBA00022468"/>
    </source>
</evidence>
<dbReference type="Pfam" id="PF00412">
    <property type="entry name" value="LIM"/>
    <property type="match status" value="1"/>
</dbReference>
<keyword evidence="2 4" id="KW-0479">Metal-binding</keyword>
<dbReference type="GO" id="GO:0005096">
    <property type="term" value="F:GTPase activator activity"/>
    <property type="evidence" value="ECO:0007669"/>
    <property type="project" value="UniProtKB-KW"/>
</dbReference>
<keyword evidence="4" id="KW-0440">LIM domain</keyword>
<dbReference type="CDD" id="cd09394">
    <property type="entry name" value="LIM1_Rga"/>
    <property type="match status" value="1"/>
</dbReference>
<dbReference type="PROSITE" id="PS00478">
    <property type="entry name" value="LIM_DOMAIN_1"/>
    <property type="match status" value="1"/>
</dbReference>
<feature type="compositionally biased region" description="Polar residues" evidence="6">
    <location>
        <begin position="171"/>
        <end position="185"/>
    </location>
</feature>
<accession>A0AA38RHR6</accession>
<name>A0AA38RHR6_9PEZI</name>
<feature type="coiled-coil region" evidence="5">
    <location>
        <begin position="715"/>
        <end position="756"/>
    </location>
</feature>
<protein>
    <submittedName>
        <fullName evidence="9">RhoGAP domain-containing protein</fullName>
    </submittedName>
</protein>
<keyword evidence="10" id="KW-1185">Reference proteome</keyword>
<feature type="compositionally biased region" description="Polar residues" evidence="6">
    <location>
        <begin position="514"/>
        <end position="525"/>
    </location>
</feature>
<feature type="compositionally biased region" description="Low complexity" evidence="6">
    <location>
        <begin position="463"/>
        <end position="475"/>
    </location>
</feature>
<evidence type="ECO:0000256" key="6">
    <source>
        <dbReference type="SAM" id="MobiDB-lite"/>
    </source>
</evidence>
<dbReference type="Pfam" id="PF00620">
    <property type="entry name" value="RhoGAP"/>
    <property type="match status" value="1"/>
</dbReference>
<keyword evidence="3 4" id="KW-0862">Zinc</keyword>
<dbReference type="CDD" id="cd00159">
    <property type="entry name" value="RhoGAP"/>
    <property type="match status" value="1"/>
</dbReference>
<feature type="compositionally biased region" description="Basic and acidic residues" evidence="6">
    <location>
        <begin position="197"/>
        <end position="219"/>
    </location>
</feature>
<evidence type="ECO:0000259" key="7">
    <source>
        <dbReference type="PROSITE" id="PS50023"/>
    </source>
</evidence>
<feature type="compositionally biased region" description="Polar residues" evidence="6">
    <location>
        <begin position="571"/>
        <end position="580"/>
    </location>
</feature>
<dbReference type="Gene3D" id="2.10.110.10">
    <property type="entry name" value="Cysteine Rich Protein"/>
    <property type="match status" value="2"/>
</dbReference>
<keyword evidence="5" id="KW-0175">Coiled coil</keyword>
<evidence type="ECO:0000256" key="2">
    <source>
        <dbReference type="ARBA" id="ARBA00022723"/>
    </source>
</evidence>
<evidence type="ECO:0000259" key="8">
    <source>
        <dbReference type="PROSITE" id="PS50238"/>
    </source>
</evidence>
<evidence type="ECO:0000256" key="4">
    <source>
        <dbReference type="PROSITE-ProRule" id="PRU00125"/>
    </source>
</evidence>
<feature type="domain" description="Rho-GAP" evidence="8">
    <location>
        <begin position="967"/>
        <end position="1154"/>
    </location>
</feature>
<evidence type="ECO:0000256" key="3">
    <source>
        <dbReference type="ARBA" id="ARBA00022833"/>
    </source>
</evidence>
<proteinExistence type="predicted"/>
<dbReference type="FunFam" id="1.10.555.10:FF:000043">
    <property type="entry name" value="Rho GTPase activator Rga"/>
    <property type="match status" value="1"/>
</dbReference>
<dbReference type="InterPro" id="IPR050729">
    <property type="entry name" value="Rho-GAP"/>
</dbReference>
<dbReference type="GO" id="GO:0005938">
    <property type="term" value="C:cell cortex"/>
    <property type="evidence" value="ECO:0007669"/>
    <property type="project" value="UniProtKB-ARBA"/>
</dbReference>
<feature type="coiled-coil region" evidence="5">
    <location>
        <begin position="629"/>
        <end position="676"/>
    </location>
</feature>
<comment type="caution">
    <text evidence="9">The sequence shown here is derived from an EMBL/GenBank/DDBJ whole genome shotgun (WGS) entry which is preliminary data.</text>
</comment>
<feature type="region of interest" description="Disordered" evidence="6">
    <location>
        <begin position="135"/>
        <end position="243"/>
    </location>
</feature>